<organism evidence="3 4">
    <name type="scientific">Arthrobacter mobilis</name>
    <dbReference type="NCBI Taxonomy" id="2724944"/>
    <lineage>
        <taxon>Bacteria</taxon>
        <taxon>Bacillati</taxon>
        <taxon>Actinomycetota</taxon>
        <taxon>Actinomycetes</taxon>
        <taxon>Micrococcales</taxon>
        <taxon>Micrococcaceae</taxon>
        <taxon>Arthrobacter</taxon>
    </lineage>
</organism>
<keyword evidence="2" id="KW-0812">Transmembrane</keyword>
<name>A0A7X6HE94_9MICC</name>
<keyword evidence="2" id="KW-1133">Transmembrane helix</keyword>
<evidence type="ECO:0000313" key="4">
    <source>
        <dbReference type="Proteomes" id="UP000544090"/>
    </source>
</evidence>
<gene>
    <name evidence="3" type="ORF">HGG74_12780</name>
</gene>
<reference evidence="3 4" key="1">
    <citation type="submission" date="2020-04" db="EMBL/GenBank/DDBJ databases">
        <title>Arthrobacter sp. nov.</title>
        <authorList>
            <person name="Liu S."/>
        </authorList>
    </citation>
    <scope>NUCLEOTIDE SEQUENCE [LARGE SCALE GENOMIC DNA]</scope>
    <source>
        <strain evidence="3 4">E918</strain>
    </source>
</reference>
<keyword evidence="2" id="KW-0472">Membrane</keyword>
<keyword evidence="4" id="KW-1185">Reference proteome</keyword>
<feature type="transmembrane region" description="Helical" evidence="2">
    <location>
        <begin position="37"/>
        <end position="59"/>
    </location>
</feature>
<dbReference type="RefSeq" id="WP_168486887.1">
    <property type="nucleotide sequence ID" value="NZ_JAAZSQ010000012.1"/>
</dbReference>
<dbReference type="AlphaFoldDB" id="A0A7X6HE94"/>
<evidence type="ECO:0000256" key="2">
    <source>
        <dbReference type="SAM" id="Phobius"/>
    </source>
</evidence>
<accession>A0A7X6HE94</accession>
<keyword evidence="1" id="KW-0175">Coiled coil</keyword>
<evidence type="ECO:0000256" key="1">
    <source>
        <dbReference type="SAM" id="Coils"/>
    </source>
</evidence>
<dbReference type="Proteomes" id="UP000544090">
    <property type="component" value="Unassembled WGS sequence"/>
</dbReference>
<feature type="transmembrane region" description="Helical" evidence="2">
    <location>
        <begin position="12"/>
        <end position="30"/>
    </location>
</feature>
<sequence>MDVLAAISIDGLRNISWILALSVGLSLYLWHPRKLHWAALGAVAVFIAASLASGIYVLAHRSDPRWSAGSPLSAPSLSGTPLVGEYLEPLDALMHSVVGGVNDLRDFQQAMAVALDFFTMAGWGCLAAVPVALFALAASYLDQKRRKAELTRYKSTVEDLQQQLTDLKRFVNYPE</sequence>
<protein>
    <submittedName>
        <fullName evidence="3">Uncharacterized protein</fullName>
    </submittedName>
</protein>
<feature type="coiled-coil region" evidence="1">
    <location>
        <begin position="143"/>
        <end position="170"/>
    </location>
</feature>
<evidence type="ECO:0000313" key="3">
    <source>
        <dbReference type="EMBL" id="NKX55396.1"/>
    </source>
</evidence>
<feature type="transmembrane region" description="Helical" evidence="2">
    <location>
        <begin position="120"/>
        <end position="141"/>
    </location>
</feature>
<comment type="caution">
    <text evidence="3">The sequence shown here is derived from an EMBL/GenBank/DDBJ whole genome shotgun (WGS) entry which is preliminary data.</text>
</comment>
<proteinExistence type="predicted"/>
<dbReference type="EMBL" id="JAAZSQ010000012">
    <property type="protein sequence ID" value="NKX55396.1"/>
    <property type="molecule type" value="Genomic_DNA"/>
</dbReference>